<organism evidence="1 2">
    <name type="scientific">Nephila pilipes</name>
    <name type="common">Giant wood spider</name>
    <name type="synonym">Nephila maculata</name>
    <dbReference type="NCBI Taxonomy" id="299642"/>
    <lineage>
        <taxon>Eukaryota</taxon>
        <taxon>Metazoa</taxon>
        <taxon>Ecdysozoa</taxon>
        <taxon>Arthropoda</taxon>
        <taxon>Chelicerata</taxon>
        <taxon>Arachnida</taxon>
        <taxon>Araneae</taxon>
        <taxon>Araneomorphae</taxon>
        <taxon>Entelegynae</taxon>
        <taxon>Araneoidea</taxon>
        <taxon>Nephilidae</taxon>
        <taxon>Nephila</taxon>
    </lineage>
</organism>
<accession>A0A8X6Q3Z2</accession>
<sequence>IPYLILYVEELTRYEKLSHDVLTAQKTFEEELDDSIVKSIMTISLSQRRCVTLQKIMLETKLASSWEKTK</sequence>
<dbReference type="EMBL" id="BMAW01123888">
    <property type="protein sequence ID" value="GFU05351.1"/>
    <property type="molecule type" value="Genomic_DNA"/>
</dbReference>
<proteinExistence type="predicted"/>
<protein>
    <submittedName>
        <fullName evidence="1">Uncharacterized protein</fullName>
    </submittedName>
</protein>
<reference evidence="1" key="1">
    <citation type="submission" date="2020-08" db="EMBL/GenBank/DDBJ databases">
        <title>Multicomponent nature underlies the extraordinary mechanical properties of spider dragline silk.</title>
        <authorList>
            <person name="Kono N."/>
            <person name="Nakamura H."/>
            <person name="Mori M."/>
            <person name="Yoshida Y."/>
            <person name="Ohtoshi R."/>
            <person name="Malay A.D."/>
            <person name="Moran D.A.P."/>
            <person name="Tomita M."/>
            <person name="Numata K."/>
            <person name="Arakawa K."/>
        </authorList>
    </citation>
    <scope>NUCLEOTIDE SEQUENCE</scope>
</reference>
<gene>
    <name evidence="1" type="ORF">NPIL_535771</name>
</gene>
<name>A0A8X6Q3Z2_NEPPI</name>
<feature type="non-terminal residue" evidence="1">
    <location>
        <position position="1"/>
    </location>
</feature>
<keyword evidence="2" id="KW-1185">Reference proteome</keyword>
<evidence type="ECO:0000313" key="2">
    <source>
        <dbReference type="Proteomes" id="UP000887013"/>
    </source>
</evidence>
<evidence type="ECO:0000313" key="1">
    <source>
        <dbReference type="EMBL" id="GFU05351.1"/>
    </source>
</evidence>
<comment type="caution">
    <text evidence="1">The sequence shown here is derived from an EMBL/GenBank/DDBJ whole genome shotgun (WGS) entry which is preliminary data.</text>
</comment>
<dbReference type="Proteomes" id="UP000887013">
    <property type="component" value="Unassembled WGS sequence"/>
</dbReference>
<dbReference type="AlphaFoldDB" id="A0A8X6Q3Z2"/>